<evidence type="ECO:0000313" key="3">
    <source>
        <dbReference type="EMBL" id="SUZ94912.1"/>
    </source>
</evidence>
<proteinExistence type="predicted"/>
<dbReference type="EMBL" id="UINC01002277">
    <property type="protein sequence ID" value="SUZ94912.1"/>
    <property type="molecule type" value="Genomic_DNA"/>
</dbReference>
<feature type="transmembrane region" description="Helical" evidence="2">
    <location>
        <begin position="64"/>
        <end position="88"/>
    </location>
</feature>
<feature type="region of interest" description="Disordered" evidence="1">
    <location>
        <begin position="1"/>
        <end position="20"/>
    </location>
</feature>
<accession>A0A381RSR8</accession>
<protein>
    <submittedName>
        <fullName evidence="3">Uncharacterized protein</fullName>
    </submittedName>
</protein>
<dbReference type="AlphaFoldDB" id="A0A381RSR8"/>
<gene>
    <name evidence="3" type="ORF">METZ01_LOCUS47766</name>
</gene>
<sequence length="110" mass="10751">MATSSLAPVGTTASDAIPSVPPSAAPPIMARVLAFVAVLVAGACGGLVGYAVTDLQCADGCTTLAGSLGVLGAVGAAVGVGIVATLTLRAMAEWRTNELQQAARDHHPIA</sequence>
<evidence type="ECO:0000256" key="2">
    <source>
        <dbReference type="SAM" id="Phobius"/>
    </source>
</evidence>
<name>A0A381RSR8_9ZZZZ</name>
<evidence type="ECO:0000256" key="1">
    <source>
        <dbReference type="SAM" id="MobiDB-lite"/>
    </source>
</evidence>
<reference evidence="3" key="1">
    <citation type="submission" date="2018-05" db="EMBL/GenBank/DDBJ databases">
        <authorList>
            <person name="Lanie J.A."/>
            <person name="Ng W.-L."/>
            <person name="Kazmierczak K.M."/>
            <person name="Andrzejewski T.M."/>
            <person name="Davidsen T.M."/>
            <person name="Wayne K.J."/>
            <person name="Tettelin H."/>
            <person name="Glass J.I."/>
            <person name="Rusch D."/>
            <person name="Podicherti R."/>
            <person name="Tsui H.-C.T."/>
            <person name="Winkler M.E."/>
        </authorList>
    </citation>
    <scope>NUCLEOTIDE SEQUENCE</scope>
</reference>
<feature type="transmembrane region" description="Helical" evidence="2">
    <location>
        <begin position="32"/>
        <end position="52"/>
    </location>
</feature>
<keyword evidence="2" id="KW-1133">Transmembrane helix</keyword>
<keyword evidence="2" id="KW-0812">Transmembrane</keyword>
<keyword evidence="2" id="KW-0472">Membrane</keyword>
<organism evidence="3">
    <name type="scientific">marine metagenome</name>
    <dbReference type="NCBI Taxonomy" id="408172"/>
    <lineage>
        <taxon>unclassified sequences</taxon>
        <taxon>metagenomes</taxon>
        <taxon>ecological metagenomes</taxon>
    </lineage>
</organism>